<organism evidence="2 3">
    <name type="scientific">Lophiostoma macrostomum CBS 122681</name>
    <dbReference type="NCBI Taxonomy" id="1314788"/>
    <lineage>
        <taxon>Eukaryota</taxon>
        <taxon>Fungi</taxon>
        <taxon>Dikarya</taxon>
        <taxon>Ascomycota</taxon>
        <taxon>Pezizomycotina</taxon>
        <taxon>Dothideomycetes</taxon>
        <taxon>Pleosporomycetidae</taxon>
        <taxon>Pleosporales</taxon>
        <taxon>Lophiostomataceae</taxon>
        <taxon>Lophiostoma</taxon>
    </lineage>
</organism>
<feature type="compositionally biased region" description="Basic and acidic residues" evidence="1">
    <location>
        <begin position="618"/>
        <end position="630"/>
    </location>
</feature>
<feature type="compositionally biased region" description="Polar residues" evidence="1">
    <location>
        <begin position="204"/>
        <end position="213"/>
    </location>
</feature>
<evidence type="ECO:0000313" key="2">
    <source>
        <dbReference type="EMBL" id="KAF2652065.1"/>
    </source>
</evidence>
<feature type="compositionally biased region" description="Basic residues" evidence="1">
    <location>
        <begin position="428"/>
        <end position="443"/>
    </location>
</feature>
<feature type="region of interest" description="Disordered" evidence="1">
    <location>
        <begin position="162"/>
        <end position="711"/>
    </location>
</feature>
<evidence type="ECO:0008006" key="4">
    <source>
        <dbReference type="Google" id="ProtNLM"/>
    </source>
</evidence>
<sequence length="778" mass="83943">MASPDSMIRLTIHVLPLAAENAHGDHRDVAPEAFPLRKFALPVQLQDTLEQVWSRIEERYTRNYLSLQTSAFTIKVLRDYYDCDLDLGDTVGAIFGGEPDYSKRLIKVIPSFVDRGFSVPFTSNLRPASAQKRAREAFEDPANKKRRLELGTQHHVAEILLNGRDRPVPSTESGGGGSFGMDNAGGSFTRRPGSTRRSRTASSVLQIRDSQTGRAEFGQAIKEESPEPGPFPMHPIPDTPQDMFPSSEHSVPKPRLTAAPRTRRVEQAGKGPAPGSPLRSQTQVSGEVAATKDAATEDNVQMLDGLSLQEDHKEEESPAPTPPAGQQIAAEPQSPISSTSDGAPSPEPEHRPRRKDPYELSSTPEALRPRSRPSRTYASSSRTPKQPSNVFTPTRKGKQPRASPTIVKNSSTSGSGPIASTSGTPGKGRPRGVKTKRMGRPRGVKTAPSTDAAHGPRSVRRSPSTSHSWSLKDTENLKIVSASIQAPASSAEPSFPTIPDMTRKQASGDNSSYLEQLQKAASEPQSESSPTMSRLPVRFLSRSPSPNESSSDKEEEGEQPKPKSLSKAVSMGAAEKDENSNNGDVDNDIDRDSAHDSSTGSSDSSDTEHEDEETEDVDGVKDHDKDHNEAQAEGPPSSPPVALSSVQHRVFSPVVSSQPSQLSTSQSLPHVSQTAMKNTSMNVFETPQPLPMVGKMAPDPNSVTATGRRPTYQKFPSLSQQLVSARSTPMAAEPTKPFDPRTGSIGLLTQWKHNSEGSFLENGRESEDESSSSSSSKG</sequence>
<dbReference type="Proteomes" id="UP000799324">
    <property type="component" value="Unassembled WGS sequence"/>
</dbReference>
<feature type="compositionally biased region" description="Polar residues" evidence="1">
    <location>
        <begin position="482"/>
        <end position="492"/>
    </location>
</feature>
<feature type="compositionally biased region" description="Basic and acidic residues" evidence="1">
    <location>
        <begin position="347"/>
        <end position="358"/>
    </location>
</feature>
<evidence type="ECO:0000256" key="1">
    <source>
        <dbReference type="SAM" id="MobiDB-lite"/>
    </source>
</evidence>
<accession>A0A6A6SWD6</accession>
<dbReference type="OrthoDB" id="6365676at2759"/>
<name>A0A6A6SWD6_9PLEO</name>
<dbReference type="AlphaFoldDB" id="A0A6A6SWD6"/>
<gene>
    <name evidence="2" type="ORF">K491DRAFT_760619</name>
</gene>
<evidence type="ECO:0000313" key="3">
    <source>
        <dbReference type="Proteomes" id="UP000799324"/>
    </source>
</evidence>
<feature type="compositionally biased region" description="Polar residues" evidence="1">
    <location>
        <begin position="374"/>
        <end position="392"/>
    </location>
</feature>
<feature type="compositionally biased region" description="Polar residues" evidence="1">
    <location>
        <begin position="670"/>
        <end position="685"/>
    </location>
</feature>
<reference evidence="2" key="1">
    <citation type="journal article" date="2020" name="Stud. Mycol.">
        <title>101 Dothideomycetes genomes: a test case for predicting lifestyles and emergence of pathogens.</title>
        <authorList>
            <person name="Haridas S."/>
            <person name="Albert R."/>
            <person name="Binder M."/>
            <person name="Bloem J."/>
            <person name="Labutti K."/>
            <person name="Salamov A."/>
            <person name="Andreopoulos B."/>
            <person name="Baker S."/>
            <person name="Barry K."/>
            <person name="Bills G."/>
            <person name="Bluhm B."/>
            <person name="Cannon C."/>
            <person name="Castanera R."/>
            <person name="Culley D."/>
            <person name="Daum C."/>
            <person name="Ezra D."/>
            <person name="Gonzalez J."/>
            <person name="Henrissat B."/>
            <person name="Kuo A."/>
            <person name="Liang C."/>
            <person name="Lipzen A."/>
            <person name="Lutzoni F."/>
            <person name="Magnuson J."/>
            <person name="Mondo S."/>
            <person name="Nolan M."/>
            <person name="Ohm R."/>
            <person name="Pangilinan J."/>
            <person name="Park H.-J."/>
            <person name="Ramirez L."/>
            <person name="Alfaro M."/>
            <person name="Sun H."/>
            <person name="Tritt A."/>
            <person name="Yoshinaga Y."/>
            <person name="Zwiers L.-H."/>
            <person name="Turgeon B."/>
            <person name="Goodwin S."/>
            <person name="Spatafora J."/>
            <person name="Crous P."/>
            <person name="Grigoriev I."/>
        </authorList>
    </citation>
    <scope>NUCLEOTIDE SEQUENCE</scope>
    <source>
        <strain evidence="2">CBS 122681</strain>
    </source>
</reference>
<keyword evidence="3" id="KW-1185">Reference proteome</keyword>
<protein>
    <recommendedName>
        <fullName evidence="4">Nucleolar protein Dnt1-like N-terminal domain-containing protein</fullName>
    </recommendedName>
</protein>
<feature type="compositionally biased region" description="Polar residues" evidence="1">
    <location>
        <begin position="523"/>
        <end position="532"/>
    </location>
</feature>
<dbReference type="EMBL" id="MU004410">
    <property type="protein sequence ID" value="KAF2652065.1"/>
    <property type="molecule type" value="Genomic_DNA"/>
</dbReference>
<proteinExistence type="predicted"/>
<feature type="compositionally biased region" description="Polar residues" evidence="1">
    <location>
        <begin position="504"/>
        <end position="515"/>
    </location>
</feature>
<feature type="compositionally biased region" description="Low complexity" evidence="1">
    <location>
        <begin position="640"/>
        <end position="669"/>
    </location>
</feature>
<feature type="region of interest" description="Disordered" evidence="1">
    <location>
        <begin position="724"/>
        <end position="778"/>
    </location>
</feature>
<feature type="compositionally biased region" description="Pro residues" evidence="1">
    <location>
        <begin position="227"/>
        <end position="238"/>
    </location>
</feature>
<feature type="compositionally biased region" description="Polar residues" evidence="1">
    <location>
        <begin position="406"/>
        <end position="424"/>
    </location>
</feature>
<feature type="compositionally biased region" description="Acidic residues" evidence="1">
    <location>
        <begin position="608"/>
        <end position="617"/>
    </location>
</feature>